<dbReference type="AlphaFoldDB" id="A0A1G2D7B7"/>
<name>A0A1G2D7B7_9BACT</name>
<reference evidence="1 2" key="1">
    <citation type="journal article" date="2016" name="Nat. Commun.">
        <title>Thousands of microbial genomes shed light on interconnected biogeochemical processes in an aquifer system.</title>
        <authorList>
            <person name="Anantharaman K."/>
            <person name="Brown C.T."/>
            <person name="Hug L.A."/>
            <person name="Sharon I."/>
            <person name="Castelle C.J."/>
            <person name="Probst A.J."/>
            <person name="Thomas B.C."/>
            <person name="Singh A."/>
            <person name="Wilkins M.J."/>
            <person name="Karaoz U."/>
            <person name="Brodie E.L."/>
            <person name="Williams K.H."/>
            <person name="Hubbard S.S."/>
            <person name="Banfield J.F."/>
        </authorList>
    </citation>
    <scope>NUCLEOTIDE SEQUENCE [LARGE SCALE GENOMIC DNA]</scope>
</reference>
<gene>
    <name evidence="1" type="ORF">A3D65_02445</name>
</gene>
<protein>
    <submittedName>
        <fullName evidence="1">Uncharacterized protein</fullName>
    </submittedName>
</protein>
<dbReference type="EMBL" id="MHLL01000020">
    <property type="protein sequence ID" value="OGZ09477.1"/>
    <property type="molecule type" value="Genomic_DNA"/>
</dbReference>
<accession>A0A1G2D7B7</accession>
<sequence>MDKTFLEQQKTLALQRLESFRDKDGEEKQAVVMAHEYLSSLLHPENFTDAQKEDLRKLALEFGYKEDTNFSEWTPTFPAVVSSGTE</sequence>
<organism evidence="1 2">
    <name type="scientific">Candidatus Lloydbacteria bacterium RIFCSPHIGHO2_02_FULL_50_13</name>
    <dbReference type="NCBI Taxonomy" id="1798661"/>
    <lineage>
        <taxon>Bacteria</taxon>
        <taxon>Candidatus Lloydiibacteriota</taxon>
    </lineage>
</organism>
<evidence type="ECO:0000313" key="2">
    <source>
        <dbReference type="Proteomes" id="UP000177996"/>
    </source>
</evidence>
<dbReference type="Proteomes" id="UP000177996">
    <property type="component" value="Unassembled WGS sequence"/>
</dbReference>
<comment type="caution">
    <text evidence="1">The sequence shown here is derived from an EMBL/GenBank/DDBJ whole genome shotgun (WGS) entry which is preliminary data.</text>
</comment>
<evidence type="ECO:0000313" key="1">
    <source>
        <dbReference type="EMBL" id="OGZ09477.1"/>
    </source>
</evidence>
<proteinExistence type="predicted"/>